<organism evidence="2">
    <name type="scientific">Arundo donax</name>
    <name type="common">Giant reed</name>
    <name type="synonym">Donax arundinaceus</name>
    <dbReference type="NCBI Taxonomy" id="35708"/>
    <lineage>
        <taxon>Eukaryota</taxon>
        <taxon>Viridiplantae</taxon>
        <taxon>Streptophyta</taxon>
        <taxon>Embryophyta</taxon>
        <taxon>Tracheophyta</taxon>
        <taxon>Spermatophyta</taxon>
        <taxon>Magnoliopsida</taxon>
        <taxon>Liliopsida</taxon>
        <taxon>Poales</taxon>
        <taxon>Poaceae</taxon>
        <taxon>PACMAD clade</taxon>
        <taxon>Arundinoideae</taxon>
        <taxon>Arundineae</taxon>
        <taxon>Arundo</taxon>
    </lineage>
</organism>
<evidence type="ECO:0000313" key="2">
    <source>
        <dbReference type="EMBL" id="JAE38207.1"/>
    </source>
</evidence>
<reference evidence="2" key="1">
    <citation type="submission" date="2014-09" db="EMBL/GenBank/DDBJ databases">
        <authorList>
            <person name="Magalhaes I.L.F."/>
            <person name="Oliveira U."/>
            <person name="Santos F.R."/>
            <person name="Vidigal T.H.D.A."/>
            <person name="Brescovit A.D."/>
            <person name="Santos A.J."/>
        </authorList>
    </citation>
    <scope>NUCLEOTIDE SEQUENCE</scope>
    <source>
        <tissue evidence="2">Shoot tissue taken approximately 20 cm above the soil surface</tissue>
    </source>
</reference>
<feature type="chain" id="PRO_5002065589" evidence="1">
    <location>
        <begin position="19"/>
        <end position="35"/>
    </location>
</feature>
<evidence type="ECO:0000256" key="1">
    <source>
        <dbReference type="SAM" id="SignalP"/>
    </source>
</evidence>
<proteinExistence type="predicted"/>
<protein>
    <submittedName>
        <fullName evidence="2">Uncharacterized protein</fullName>
    </submittedName>
</protein>
<dbReference type="EMBL" id="GBRH01159689">
    <property type="protein sequence ID" value="JAE38207.1"/>
    <property type="molecule type" value="Transcribed_RNA"/>
</dbReference>
<sequence>MVGTCGWISLCLELLVCCSISKLKSCCCCVVRATI</sequence>
<reference evidence="2" key="2">
    <citation type="journal article" date="2015" name="Data Brief">
        <title>Shoot transcriptome of the giant reed, Arundo donax.</title>
        <authorList>
            <person name="Barrero R.A."/>
            <person name="Guerrero F.D."/>
            <person name="Moolhuijzen P."/>
            <person name="Goolsby J.A."/>
            <person name="Tidwell J."/>
            <person name="Bellgard S.E."/>
            <person name="Bellgard M.I."/>
        </authorList>
    </citation>
    <scope>NUCLEOTIDE SEQUENCE</scope>
    <source>
        <tissue evidence="2">Shoot tissue taken approximately 20 cm above the soil surface</tissue>
    </source>
</reference>
<name>A0A0A9HNB0_ARUDO</name>
<dbReference type="AlphaFoldDB" id="A0A0A9HNB0"/>
<accession>A0A0A9HNB0</accession>
<keyword evidence="1" id="KW-0732">Signal</keyword>
<feature type="signal peptide" evidence="1">
    <location>
        <begin position="1"/>
        <end position="18"/>
    </location>
</feature>